<dbReference type="PANTHER" id="PTHR33159">
    <property type="entry name" value="RPM1-INTERACTING PROTEIN 4 (RIN4) FAMILY PROTEIN"/>
    <property type="match status" value="1"/>
</dbReference>
<sequence length="339" mass="37483">MARSPVPKFGNWEGGENVSYSTCFENARRVSSSDKMNLKNSPNDPHLHSKQEAPQIAEVTRTKHGRTLSQEDCELRKAVASPSRRDEGRRTAGNSTPQRHAGVSGDAFKKAAGLNAGGTRSAGHSPLHPRYQAKLGMKESAMSSPSWEKKSSYEATHGLSPSTPGRSRLRSVHQGSETYVPHVRSSAWFIHGNVHRKLFEVLRIIILSVNFQPDRGASLPKFGEWDETDPSSADGFTHIFNRVKEERHGNKGNAASMATDSRRSNGQKHHKSNDSKVHAGNLVEYVMIGATCCGDMTFRIANFAYFSLSLSLRAAAAFLGIENDAYALYTHRYFCKYND</sequence>
<feature type="compositionally biased region" description="Polar residues" evidence="1">
    <location>
        <begin position="33"/>
        <end position="43"/>
    </location>
</feature>
<feature type="region of interest" description="Disordered" evidence="1">
    <location>
        <begin position="248"/>
        <end position="274"/>
    </location>
</feature>
<organism evidence="3 4">
    <name type="scientific">Carnegiea gigantea</name>
    <dbReference type="NCBI Taxonomy" id="171969"/>
    <lineage>
        <taxon>Eukaryota</taxon>
        <taxon>Viridiplantae</taxon>
        <taxon>Streptophyta</taxon>
        <taxon>Embryophyta</taxon>
        <taxon>Tracheophyta</taxon>
        <taxon>Spermatophyta</taxon>
        <taxon>Magnoliopsida</taxon>
        <taxon>eudicotyledons</taxon>
        <taxon>Gunneridae</taxon>
        <taxon>Pentapetalae</taxon>
        <taxon>Caryophyllales</taxon>
        <taxon>Cactineae</taxon>
        <taxon>Cactaceae</taxon>
        <taxon>Cactoideae</taxon>
        <taxon>Echinocereeae</taxon>
        <taxon>Carnegiea</taxon>
    </lineage>
</organism>
<reference evidence="3" key="1">
    <citation type="submission" date="2022-04" db="EMBL/GenBank/DDBJ databases">
        <title>Carnegiea gigantea Genome sequencing and assembly v2.</title>
        <authorList>
            <person name="Copetti D."/>
            <person name="Sanderson M.J."/>
            <person name="Burquez A."/>
            <person name="Wojciechowski M.F."/>
        </authorList>
    </citation>
    <scope>NUCLEOTIDE SEQUENCE</scope>
    <source>
        <strain evidence="3">SGP5-SGP5p</strain>
        <tissue evidence="3">Aerial part</tissue>
    </source>
</reference>
<feature type="compositionally biased region" description="Basic and acidic residues" evidence="1">
    <location>
        <begin position="73"/>
        <end position="90"/>
    </location>
</feature>
<dbReference type="Pfam" id="PF05627">
    <property type="entry name" value="AvrRpt-cleavage"/>
    <property type="match status" value="2"/>
</dbReference>
<dbReference type="PANTHER" id="PTHR33159:SF49">
    <property type="entry name" value="RPM1-INTERACTING PROTEIN 4"/>
    <property type="match status" value="1"/>
</dbReference>
<feature type="region of interest" description="Disordered" evidence="1">
    <location>
        <begin position="29"/>
        <end position="105"/>
    </location>
</feature>
<dbReference type="InterPro" id="IPR008700">
    <property type="entry name" value="TypeIII_avirulence_cleave"/>
</dbReference>
<dbReference type="EMBL" id="JAKOGI010000019">
    <property type="protein sequence ID" value="KAJ8449656.1"/>
    <property type="molecule type" value="Genomic_DNA"/>
</dbReference>
<evidence type="ECO:0000313" key="4">
    <source>
        <dbReference type="Proteomes" id="UP001153076"/>
    </source>
</evidence>
<feature type="domain" description="RIN4 pathogenic type III effector avirulence factor Avr cleavage site" evidence="2">
    <location>
        <begin position="215"/>
        <end position="247"/>
    </location>
</feature>
<dbReference type="AlphaFoldDB" id="A0A9Q1QQ68"/>
<evidence type="ECO:0000313" key="3">
    <source>
        <dbReference type="EMBL" id="KAJ8449656.1"/>
    </source>
</evidence>
<keyword evidence="4" id="KW-1185">Reference proteome</keyword>
<dbReference type="OrthoDB" id="850982at2759"/>
<accession>A0A9Q1QQ68</accession>
<comment type="caution">
    <text evidence="3">The sequence shown here is derived from an EMBL/GenBank/DDBJ whole genome shotgun (WGS) entry which is preliminary data.</text>
</comment>
<dbReference type="Proteomes" id="UP001153076">
    <property type="component" value="Unassembled WGS sequence"/>
</dbReference>
<evidence type="ECO:0000259" key="2">
    <source>
        <dbReference type="Pfam" id="PF05627"/>
    </source>
</evidence>
<gene>
    <name evidence="3" type="ORF">Cgig2_001312</name>
</gene>
<proteinExistence type="predicted"/>
<feature type="domain" description="RIN4 pathogenic type III effector avirulence factor Avr cleavage site" evidence="2">
    <location>
        <begin position="3"/>
        <end position="29"/>
    </location>
</feature>
<protein>
    <recommendedName>
        <fullName evidence="2">RIN4 pathogenic type III effector avirulence factor Avr cleavage site domain-containing protein</fullName>
    </recommendedName>
</protein>
<evidence type="ECO:0000256" key="1">
    <source>
        <dbReference type="SAM" id="MobiDB-lite"/>
    </source>
</evidence>
<dbReference type="InterPro" id="IPR040387">
    <property type="entry name" value="RIN4/NOI4"/>
</dbReference>
<feature type="region of interest" description="Disordered" evidence="1">
    <location>
        <begin position="137"/>
        <end position="173"/>
    </location>
</feature>
<name>A0A9Q1QQ68_9CARY</name>
<dbReference type="GO" id="GO:0005886">
    <property type="term" value="C:plasma membrane"/>
    <property type="evidence" value="ECO:0007669"/>
    <property type="project" value="TreeGrafter"/>
</dbReference>